<protein>
    <recommendedName>
        <fullName evidence="1">Aldehyde ferredoxin oxidoreductase C-terminal domain-containing protein</fullName>
    </recommendedName>
</protein>
<evidence type="ECO:0000259" key="1">
    <source>
        <dbReference type="Pfam" id="PF01314"/>
    </source>
</evidence>
<comment type="caution">
    <text evidence="2">The sequence shown here is derived from an EMBL/GenBank/DDBJ whole genome shotgun (WGS) entry which is preliminary data.</text>
</comment>
<feature type="domain" description="Aldehyde ferredoxin oxidoreductase C-terminal" evidence="1">
    <location>
        <begin position="9"/>
        <end position="40"/>
    </location>
</feature>
<dbReference type="InterPro" id="IPR001203">
    <property type="entry name" value="OxRdtase_Ald_Fedxn_C"/>
</dbReference>
<dbReference type="EMBL" id="VSSQ01049938">
    <property type="protein sequence ID" value="MPN04012.1"/>
    <property type="molecule type" value="Genomic_DNA"/>
</dbReference>
<dbReference type="InterPro" id="IPR013985">
    <property type="entry name" value="Ald_Fedxn_OxRdtase_dom3"/>
</dbReference>
<name>A0A645ERV4_9ZZZZ</name>
<dbReference type="Pfam" id="PF01314">
    <property type="entry name" value="AFOR_C"/>
    <property type="match status" value="1"/>
</dbReference>
<evidence type="ECO:0000313" key="2">
    <source>
        <dbReference type="EMBL" id="MPN04012.1"/>
    </source>
</evidence>
<sequence>MAALRKYREDQYEKLTDAVYQRRGWTMDGVPTPEKLKAIGMDLPELLEVVQKHL</sequence>
<dbReference type="SUPFAM" id="SSF48310">
    <property type="entry name" value="Aldehyde ferredoxin oxidoreductase, C-terminal domains"/>
    <property type="match status" value="1"/>
</dbReference>
<dbReference type="AlphaFoldDB" id="A0A645ERV4"/>
<reference evidence="2" key="1">
    <citation type="submission" date="2019-08" db="EMBL/GenBank/DDBJ databases">
        <authorList>
            <person name="Kucharzyk K."/>
            <person name="Murdoch R.W."/>
            <person name="Higgins S."/>
            <person name="Loffler F."/>
        </authorList>
    </citation>
    <scope>NUCLEOTIDE SEQUENCE</scope>
</reference>
<dbReference type="Gene3D" id="1.10.599.10">
    <property type="entry name" value="Aldehyde Ferredoxin Oxidoreductase Protein, subunit A, domain 3"/>
    <property type="match status" value="1"/>
</dbReference>
<organism evidence="2">
    <name type="scientific">bioreactor metagenome</name>
    <dbReference type="NCBI Taxonomy" id="1076179"/>
    <lineage>
        <taxon>unclassified sequences</taxon>
        <taxon>metagenomes</taxon>
        <taxon>ecological metagenomes</taxon>
    </lineage>
</organism>
<dbReference type="GO" id="GO:0009055">
    <property type="term" value="F:electron transfer activity"/>
    <property type="evidence" value="ECO:0007669"/>
    <property type="project" value="InterPro"/>
</dbReference>
<proteinExistence type="predicted"/>
<accession>A0A645ERV4</accession>
<dbReference type="GO" id="GO:0051536">
    <property type="term" value="F:iron-sulfur cluster binding"/>
    <property type="evidence" value="ECO:0007669"/>
    <property type="project" value="InterPro"/>
</dbReference>
<dbReference type="GO" id="GO:0016625">
    <property type="term" value="F:oxidoreductase activity, acting on the aldehyde or oxo group of donors, iron-sulfur protein as acceptor"/>
    <property type="evidence" value="ECO:0007669"/>
    <property type="project" value="InterPro"/>
</dbReference>
<dbReference type="InterPro" id="IPR036021">
    <property type="entry name" value="Tungsten_al_ferr_oxy-like_C"/>
</dbReference>
<gene>
    <name evidence="2" type="ORF">SDC9_151248</name>
</gene>